<dbReference type="InterPro" id="IPR020472">
    <property type="entry name" value="WD40_PAC1"/>
</dbReference>
<dbReference type="AlphaFoldDB" id="A0A084BCJ3"/>
<dbReference type="InterPro" id="IPR015943">
    <property type="entry name" value="WD40/YVTN_repeat-like_dom_sf"/>
</dbReference>
<dbReference type="PROSITE" id="PS50837">
    <property type="entry name" value="NACHT"/>
    <property type="match status" value="1"/>
</dbReference>
<evidence type="ECO:0000313" key="6">
    <source>
        <dbReference type="Proteomes" id="UP000028045"/>
    </source>
</evidence>
<dbReference type="SUPFAM" id="SSF52540">
    <property type="entry name" value="P-loop containing nucleoside triphosphate hydrolases"/>
    <property type="match status" value="1"/>
</dbReference>
<dbReference type="PRINTS" id="PR00320">
    <property type="entry name" value="GPROTEINBRPT"/>
</dbReference>
<dbReference type="CDD" id="cd00200">
    <property type="entry name" value="WD40"/>
    <property type="match status" value="1"/>
</dbReference>
<feature type="repeat" description="WD" evidence="3">
    <location>
        <begin position="905"/>
        <end position="946"/>
    </location>
</feature>
<keyword evidence="1 3" id="KW-0853">WD repeat</keyword>
<dbReference type="PROSITE" id="PS50294">
    <property type="entry name" value="WD_REPEATS_REGION"/>
    <property type="match status" value="10"/>
</dbReference>
<dbReference type="Gene3D" id="3.40.50.1580">
    <property type="entry name" value="Nucleoside phosphorylase domain"/>
    <property type="match status" value="1"/>
</dbReference>
<keyword evidence="6" id="KW-1185">Reference proteome</keyword>
<proteinExistence type="predicted"/>
<reference evidence="5 6" key="1">
    <citation type="journal article" date="2014" name="BMC Genomics">
        <title>Comparative genome sequencing reveals chemotype-specific gene clusters in the toxigenic black mold Stachybotrys.</title>
        <authorList>
            <person name="Semeiks J."/>
            <person name="Borek D."/>
            <person name="Otwinowski Z."/>
            <person name="Grishin N.V."/>
        </authorList>
    </citation>
    <scope>NUCLEOTIDE SEQUENCE [LARGE SCALE GENOMIC DNA]</scope>
    <source>
        <strain evidence="6">CBS 109288 / IBT 7711</strain>
    </source>
</reference>
<feature type="repeat" description="WD" evidence="3">
    <location>
        <begin position="776"/>
        <end position="806"/>
    </location>
</feature>
<dbReference type="Gene3D" id="3.40.50.300">
    <property type="entry name" value="P-loop containing nucleotide triphosphate hydrolases"/>
    <property type="match status" value="1"/>
</dbReference>
<dbReference type="GO" id="GO:0003824">
    <property type="term" value="F:catalytic activity"/>
    <property type="evidence" value="ECO:0007669"/>
    <property type="project" value="InterPro"/>
</dbReference>
<protein>
    <recommendedName>
        <fullName evidence="4">NACHT domain-containing protein</fullName>
    </recommendedName>
</protein>
<dbReference type="GO" id="GO:0009116">
    <property type="term" value="P:nucleoside metabolic process"/>
    <property type="evidence" value="ECO:0007669"/>
    <property type="project" value="InterPro"/>
</dbReference>
<dbReference type="Gene3D" id="2.130.10.10">
    <property type="entry name" value="YVTN repeat-like/Quinoprotein amine dehydrogenase"/>
    <property type="match status" value="5"/>
</dbReference>
<dbReference type="InterPro" id="IPR056884">
    <property type="entry name" value="NPHP3-like_N"/>
</dbReference>
<dbReference type="PANTHER" id="PTHR19879:SF9">
    <property type="entry name" value="TRANSCRIPTION INITIATION FACTOR TFIID SUBUNIT 5"/>
    <property type="match status" value="1"/>
</dbReference>
<organism evidence="5 6">
    <name type="scientific">Stachybotrys chartarum (strain CBS 109288 / IBT 7711)</name>
    <name type="common">Toxic black mold</name>
    <name type="synonym">Stilbospora chartarum</name>
    <dbReference type="NCBI Taxonomy" id="1280523"/>
    <lineage>
        <taxon>Eukaryota</taxon>
        <taxon>Fungi</taxon>
        <taxon>Dikarya</taxon>
        <taxon>Ascomycota</taxon>
        <taxon>Pezizomycotina</taxon>
        <taxon>Sordariomycetes</taxon>
        <taxon>Hypocreomycetidae</taxon>
        <taxon>Hypocreales</taxon>
        <taxon>Stachybotryaceae</taxon>
        <taxon>Stachybotrys</taxon>
    </lineage>
</organism>
<feature type="repeat" description="WD" evidence="3">
    <location>
        <begin position="845"/>
        <end position="886"/>
    </location>
</feature>
<evidence type="ECO:0000256" key="2">
    <source>
        <dbReference type="ARBA" id="ARBA00022737"/>
    </source>
</evidence>
<dbReference type="PROSITE" id="PS50082">
    <property type="entry name" value="WD_REPEATS_2"/>
    <property type="match status" value="10"/>
</dbReference>
<feature type="repeat" description="WD" evidence="3">
    <location>
        <begin position="566"/>
        <end position="607"/>
    </location>
</feature>
<feature type="repeat" description="WD" evidence="3">
    <location>
        <begin position="808"/>
        <end position="844"/>
    </location>
</feature>
<feature type="repeat" description="WD" evidence="3">
    <location>
        <begin position="692"/>
        <end position="733"/>
    </location>
</feature>
<dbReference type="OrthoDB" id="674604at2759"/>
<feature type="repeat" description="WD" evidence="3">
    <location>
        <begin position="608"/>
        <end position="649"/>
    </location>
</feature>
<dbReference type="EMBL" id="KL647379">
    <property type="protein sequence ID" value="KEY75272.1"/>
    <property type="molecule type" value="Genomic_DNA"/>
</dbReference>
<dbReference type="Pfam" id="PF24883">
    <property type="entry name" value="NPHP3_N"/>
    <property type="match status" value="1"/>
</dbReference>
<keyword evidence="2" id="KW-0677">Repeat</keyword>
<dbReference type="InterPro" id="IPR007111">
    <property type="entry name" value="NACHT_NTPase"/>
</dbReference>
<dbReference type="HOGENOM" id="CLU_000288_6_16_1"/>
<dbReference type="PANTHER" id="PTHR19879">
    <property type="entry name" value="TRANSCRIPTION INITIATION FACTOR TFIID"/>
    <property type="match status" value="1"/>
</dbReference>
<evidence type="ECO:0000256" key="3">
    <source>
        <dbReference type="PROSITE-ProRule" id="PRU00221"/>
    </source>
</evidence>
<dbReference type="InterPro" id="IPR027417">
    <property type="entry name" value="P-loop_NTPase"/>
</dbReference>
<evidence type="ECO:0000259" key="4">
    <source>
        <dbReference type="PROSITE" id="PS50837"/>
    </source>
</evidence>
<gene>
    <name evidence="5" type="ORF">S7711_08618</name>
</gene>
<dbReference type="SUPFAM" id="SSF53167">
    <property type="entry name" value="Purine and uridine phosphorylases"/>
    <property type="match status" value="1"/>
</dbReference>
<feature type="domain" description="NACHT" evidence="4">
    <location>
        <begin position="145"/>
        <end position="290"/>
    </location>
</feature>
<evidence type="ECO:0000256" key="1">
    <source>
        <dbReference type="ARBA" id="ARBA00022574"/>
    </source>
</evidence>
<sequence>MEAAGLMNSFPCLVIRGICDYADSHKNNRWQQYASATAAAYGKELLGFIVPRQLQATRKVIDALRSIEKDLENIQSNTSDMKERIRTIHSVTSDFDQKLVLDRLAIAEGASFKSQTDENFTCLANTRVELLEQILQWVHDPNAKPIFWLNGMAGTGKSTISRTIASSLNQPRYLGASFFFKRGEADRGNVSRLMTTIVRQLADKEPRIAPMLKNAIEADSTILSSAIQEQFQKLIYEPLSKITLSAPLVVIIDALDECNNDNEVKLVIDLFARVQSLRPPWLRVFMTSRPELPIRLGFSNVRGIYQDLILHEIEQRIIERDIHIFLEHSFQSIRNDYNLTVGEERKLPPDWPGNSEIKALMSITTPLFISAVTACRFIADRTYHPERSLKDILEHQGKSANSGYGATYLPVLHRQIDGLSRNRKDEVIQRFRHIVGTIITLANPLSTSALAQMLDVPQDIIDVRLDMLHSVLYVPDSPKSPIRLLHLSFRDFLVDPTTRNETPLWIDEKQMHHDIAINCLRVMKARLRMDICDMRNPGIARSAISRQSIADCIPQALEYSCLHWTLEGHSGPVHSVVFSPDSTLVASGSGDQTVRLWRADTGQPVQMLEGHNRSVWSVVFSPDSTLVASGSRDRTVRLWRADTGQPVQTLKGHSDWVTSVVFSPGSTLVASGSYDQTVRLWRADTGQPVQMLKGHSSSVSSVVFSPDSTLIASGSRDQTVRLWCADTGQPVQTLKGHNDWVTSVVFSPGSTLVASGSRDQTVRLWCADTGQPVQTLKGHSDWVTSVVFSPDSTLIASGSDDRTVRLCSSVSSVVFSPDSTLVASGSDDRTVRLWRADTGQPVQMLKGHSNSVSSVVFSPDSTLVASGSDDRTVRLWRADTGQPVQMLKGHSNSVSSVVFSPDSTLVASGDWVTSVVFSPDSALVASGSYDRTVRLWRADMGQPVQMLEGHDRSVTSVVFSPDSTLVASASGDRTVRLWRADTGQLIQTFSARTSQLSFDHDNSRLRTDIGVLKDLID</sequence>
<dbReference type="SMART" id="SM00320">
    <property type="entry name" value="WD40"/>
    <property type="match status" value="10"/>
</dbReference>
<feature type="repeat" description="WD" evidence="3">
    <location>
        <begin position="947"/>
        <end position="988"/>
    </location>
</feature>
<dbReference type="Pfam" id="PF00400">
    <property type="entry name" value="WD40"/>
    <property type="match status" value="10"/>
</dbReference>
<dbReference type="InterPro" id="IPR001680">
    <property type="entry name" value="WD40_rpt"/>
</dbReference>
<dbReference type="InterPro" id="IPR035994">
    <property type="entry name" value="Nucleoside_phosphorylase_sf"/>
</dbReference>
<name>A0A084BCJ3_STACB</name>
<feature type="repeat" description="WD" evidence="3">
    <location>
        <begin position="650"/>
        <end position="691"/>
    </location>
</feature>
<dbReference type="Proteomes" id="UP000028045">
    <property type="component" value="Unassembled WGS sequence"/>
</dbReference>
<accession>A0A084BCJ3</accession>
<evidence type="ECO:0000313" key="5">
    <source>
        <dbReference type="EMBL" id="KEY75272.1"/>
    </source>
</evidence>
<feature type="repeat" description="WD" evidence="3">
    <location>
        <begin position="734"/>
        <end position="775"/>
    </location>
</feature>
<dbReference type="SUPFAM" id="SSF50978">
    <property type="entry name" value="WD40 repeat-like"/>
    <property type="match status" value="2"/>
</dbReference>
<dbReference type="InterPro" id="IPR036322">
    <property type="entry name" value="WD40_repeat_dom_sf"/>
</dbReference>